<dbReference type="PROSITE" id="PS51257">
    <property type="entry name" value="PROKAR_LIPOPROTEIN"/>
    <property type="match status" value="1"/>
</dbReference>
<feature type="chain" id="PRO_5046119993" evidence="2">
    <location>
        <begin position="21"/>
        <end position="158"/>
    </location>
</feature>
<feature type="region of interest" description="Disordered" evidence="1">
    <location>
        <begin position="29"/>
        <end position="61"/>
    </location>
</feature>
<reference evidence="3 4" key="1">
    <citation type="submission" date="2024-03" db="EMBL/GenBank/DDBJ databases">
        <title>Draft genome sequence of Klenkia terrae.</title>
        <authorList>
            <person name="Duangmal K."/>
            <person name="Chantavorakit T."/>
        </authorList>
    </citation>
    <scope>NUCLEOTIDE SEQUENCE [LARGE SCALE GENOMIC DNA]</scope>
    <source>
        <strain evidence="3 4">JCM 17786</strain>
    </source>
</reference>
<dbReference type="RefSeq" id="WP_225233148.1">
    <property type="nucleotide sequence ID" value="NZ_JBAPLV010000047.1"/>
</dbReference>
<evidence type="ECO:0000256" key="1">
    <source>
        <dbReference type="SAM" id="MobiDB-lite"/>
    </source>
</evidence>
<keyword evidence="4" id="KW-1185">Reference proteome</keyword>
<gene>
    <name evidence="3" type="ORF">UXQ13_22975</name>
</gene>
<proteinExistence type="predicted"/>
<feature type="compositionally biased region" description="Low complexity" evidence="1">
    <location>
        <begin position="31"/>
        <end position="40"/>
    </location>
</feature>
<dbReference type="EMBL" id="JBAPLV010000047">
    <property type="protein sequence ID" value="MEI4281355.1"/>
    <property type="molecule type" value="Genomic_DNA"/>
</dbReference>
<comment type="caution">
    <text evidence="3">The sequence shown here is derived from an EMBL/GenBank/DDBJ whole genome shotgun (WGS) entry which is preliminary data.</text>
</comment>
<organism evidence="3 4">
    <name type="scientific">Klenkia terrae</name>
    <dbReference type="NCBI Taxonomy" id="1052259"/>
    <lineage>
        <taxon>Bacteria</taxon>
        <taxon>Bacillati</taxon>
        <taxon>Actinomycetota</taxon>
        <taxon>Actinomycetes</taxon>
        <taxon>Geodermatophilales</taxon>
        <taxon>Geodermatophilaceae</taxon>
        <taxon>Klenkia</taxon>
    </lineage>
</organism>
<keyword evidence="2" id="KW-0732">Signal</keyword>
<evidence type="ECO:0000313" key="4">
    <source>
        <dbReference type="Proteomes" id="UP001373496"/>
    </source>
</evidence>
<evidence type="ECO:0000313" key="3">
    <source>
        <dbReference type="EMBL" id="MEI4281355.1"/>
    </source>
</evidence>
<accession>A0ABU8EFD0</accession>
<protein>
    <submittedName>
        <fullName evidence="3">Uncharacterized protein</fullName>
    </submittedName>
</protein>
<feature type="signal peptide" evidence="2">
    <location>
        <begin position="1"/>
        <end position="20"/>
    </location>
</feature>
<evidence type="ECO:0000256" key="2">
    <source>
        <dbReference type="SAM" id="SignalP"/>
    </source>
</evidence>
<dbReference type="Proteomes" id="UP001373496">
    <property type="component" value="Unassembled WGS sequence"/>
</dbReference>
<sequence length="158" mass="15439">MSHRPARLLLAAAASALLLAGCGGGVDEEVGAASSSAAGQSEGGSSEGGSTEDDGAGAPAVEYDTVAVPDEFGGGEIPVPPGLTPGEPVVTGGEWEIEIDGIDKEEGVAFYAQALPAAGFTVDVENELLVTASDDTRTVTATLSPGPDGVSVTVAPVS</sequence>
<name>A0ABU8EFD0_9ACTN</name>